<feature type="signal peptide" evidence="10">
    <location>
        <begin position="1"/>
        <end position="19"/>
    </location>
</feature>
<dbReference type="InterPro" id="IPR012910">
    <property type="entry name" value="Plug_dom"/>
</dbReference>
<keyword evidence="7 8" id="KW-0998">Cell outer membrane</keyword>
<dbReference type="AlphaFoldDB" id="A0A967E0P0"/>
<dbReference type="Pfam" id="PF07715">
    <property type="entry name" value="Plug"/>
    <property type="match status" value="1"/>
</dbReference>
<dbReference type="EMBL" id="JAANAS010000116">
    <property type="protein sequence ID" value="NGZ90862.1"/>
    <property type="molecule type" value="Genomic_DNA"/>
</dbReference>
<reference evidence="13" key="1">
    <citation type="submission" date="2020-03" db="EMBL/GenBank/DDBJ databases">
        <title>Psychroflexus Maritimus sp. nov., isolate from marine sediment.</title>
        <authorList>
            <person name="Zhong Y.-L."/>
        </authorList>
    </citation>
    <scope>NUCLEOTIDE SEQUENCE</scope>
    <source>
        <strain evidence="13">C1</strain>
    </source>
</reference>
<keyword evidence="2 8" id="KW-0813">Transport</keyword>
<keyword evidence="13" id="KW-0675">Receptor</keyword>
<feature type="domain" description="TonB-dependent receptor plug" evidence="12">
    <location>
        <begin position="126"/>
        <end position="214"/>
    </location>
</feature>
<feature type="chain" id="PRO_5036686764" evidence="10">
    <location>
        <begin position="20"/>
        <end position="770"/>
    </location>
</feature>
<dbReference type="InterPro" id="IPR000531">
    <property type="entry name" value="Beta-barrel_TonB"/>
</dbReference>
<keyword evidence="10" id="KW-0732">Signal</keyword>
<name>A0A967E0P0_9FLAO</name>
<dbReference type="Gene3D" id="2.170.130.10">
    <property type="entry name" value="TonB-dependent receptor, plug domain"/>
    <property type="match status" value="1"/>
</dbReference>
<feature type="domain" description="TonB-dependent receptor-like beta-barrel" evidence="11">
    <location>
        <begin position="268"/>
        <end position="728"/>
    </location>
</feature>
<dbReference type="GO" id="GO:0015344">
    <property type="term" value="F:siderophore uptake transmembrane transporter activity"/>
    <property type="evidence" value="ECO:0007669"/>
    <property type="project" value="TreeGrafter"/>
</dbReference>
<accession>A0A967E0P0</accession>
<evidence type="ECO:0000256" key="4">
    <source>
        <dbReference type="ARBA" id="ARBA00022692"/>
    </source>
</evidence>
<evidence type="ECO:0000256" key="6">
    <source>
        <dbReference type="ARBA" id="ARBA00023136"/>
    </source>
</evidence>
<dbReference type="InterPro" id="IPR037066">
    <property type="entry name" value="Plug_dom_sf"/>
</dbReference>
<keyword evidence="14" id="KW-1185">Reference proteome</keyword>
<proteinExistence type="inferred from homology"/>
<evidence type="ECO:0000256" key="10">
    <source>
        <dbReference type="SAM" id="SignalP"/>
    </source>
</evidence>
<evidence type="ECO:0000259" key="11">
    <source>
        <dbReference type="Pfam" id="PF00593"/>
    </source>
</evidence>
<evidence type="ECO:0000256" key="5">
    <source>
        <dbReference type="ARBA" id="ARBA00023077"/>
    </source>
</evidence>
<comment type="similarity">
    <text evidence="8 9">Belongs to the TonB-dependent receptor family.</text>
</comment>
<keyword evidence="5 9" id="KW-0798">TonB box</keyword>
<evidence type="ECO:0000256" key="1">
    <source>
        <dbReference type="ARBA" id="ARBA00004571"/>
    </source>
</evidence>
<keyword evidence="3 8" id="KW-1134">Transmembrane beta strand</keyword>
<evidence type="ECO:0000256" key="9">
    <source>
        <dbReference type="RuleBase" id="RU003357"/>
    </source>
</evidence>
<dbReference type="PROSITE" id="PS52016">
    <property type="entry name" value="TONB_DEPENDENT_REC_3"/>
    <property type="match status" value="1"/>
</dbReference>
<dbReference type="SUPFAM" id="SSF56935">
    <property type="entry name" value="Porins"/>
    <property type="match status" value="1"/>
</dbReference>
<comment type="caution">
    <text evidence="13">The sequence shown here is derived from an EMBL/GenBank/DDBJ whole genome shotgun (WGS) entry which is preliminary data.</text>
</comment>
<comment type="subcellular location">
    <subcellularLocation>
        <location evidence="1 8">Cell outer membrane</location>
        <topology evidence="1 8">Multi-pass membrane protein</topology>
    </subcellularLocation>
</comment>
<dbReference type="Proteomes" id="UP000643701">
    <property type="component" value="Unassembled WGS sequence"/>
</dbReference>
<dbReference type="InterPro" id="IPR036942">
    <property type="entry name" value="Beta-barrel_TonB_sf"/>
</dbReference>
<keyword evidence="6 8" id="KW-0472">Membrane</keyword>
<evidence type="ECO:0000256" key="7">
    <source>
        <dbReference type="ARBA" id="ARBA00023237"/>
    </source>
</evidence>
<dbReference type="GO" id="GO:0044718">
    <property type="term" value="P:siderophore transmembrane transport"/>
    <property type="evidence" value="ECO:0007669"/>
    <property type="project" value="TreeGrafter"/>
</dbReference>
<dbReference type="GO" id="GO:0009279">
    <property type="term" value="C:cell outer membrane"/>
    <property type="evidence" value="ECO:0007669"/>
    <property type="project" value="UniProtKB-SubCell"/>
</dbReference>
<gene>
    <name evidence="13" type="ORF">G7034_11445</name>
</gene>
<evidence type="ECO:0000256" key="2">
    <source>
        <dbReference type="ARBA" id="ARBA00022448"/>
    </source>
</evidence>
<dbReference type="PANTHER" id="PTHR30069">
    <property type="entry name" value="TONB-DEPENDENT OUTER MEMBRANE RECEPTOR"/>
    <property type="match status" value="1"/>
</dbReference>
<evidence type="ECO:0000259" key="12">
    <source>
        <dbReference type="Pfam" id="PF07715"/>
    </source>
</evidence>
<dbReference type="Gene3D" id="2.40.170.20">
    <property type="entry name" value="TonB-dependent receptor, beta-barrel domain"/>
    <property type="match status" value="1"/>
</dbReference>
<protein>
    <submittedName>
        <fullName evidence="13">TonB-dependent receptor</fullName>
    </submittedName>
</protein>
<evidence type="ECO:0000313" key="14">
    <source>
        <dbReference type="Proteomes" id="UP000643701"/>
    </source>
</evidence>
<evidence type="ECO:0000313" key="13">
    <source>
        <dbReference type="EMBL" id="NGZ90862.1"/>
    </source>
</evidence>
<keyword evidence="4 8" id="KW-0812">Transmembrane</keyword>
<dbReference type="RefSeq" id="WP_166401092.1">
    <property type="nucleotide sequence ID" value="NZ_JAANAS010000116.1"/>
</dbReference>
<evidence type="ECO:0000256" key="3">
    <source>
        <dbReference type="ARBA" id="ARBA00022452"/>
    </source>
</evidence>
<dbReference type="InterPro" id="IPR039426">
    <property type="entry name" value="TonB-dep_rcpt-like"/>
</dbReference>
<evidence type="ECO:0000256" key="8">
    <source>
        <dbReference type="PROSITE-ProRule" id="PRU01360"/>
    </source>
</evidence>
<dbReference type="Pfam" id="PF00593">
    <property type="entry name" value="TonB_dep_Rec_b-barrel"/>
    <property type="match status" value="1"/>
</dbReference>
<sequence length="770" mass="88310">MKFIINAIFIMASSFMLNAQIKTYQVVNQQNQEPIQQAFIHFLANDKYQTANAKGEFNVDFANQKTFLVKITSLGFTTKTLRLNQSDQSGQIFLNEAVEELPEVLISGNLFKDPVMHLTTPDLTKKVTQPKNVADLFRDINGFALIKRGNYAIDPSFRATQYEQLNIQYDNGTKVMHACPNRMDPITTHVIPEDIAKVEVIRGPYSMRYGATFGGIINLVSKRPEMSNYGFSGNLSSGYETNGGNLVNMLRLQYAQEKFDLVGMYAYRDFGNYEDGSGRTIPSSFRSIDYSLRIGYNFSMNERLQLHWRQSFGRDVLHASLPMDSDFDDSSMLSLDYSKKRMKGSLKSIQAKAYFSYVDHLMSNQRRSNFQAAEAFSPVEAITAGGRLELTWRLTDYWQLYTGTDALLIRRDGVRNRLVKTTMAGAPLDPPLAFTDKIWQDAYVDTYGLFAETRYQFNETTSLNAGLRYDLVSAETQDPEEDFQAYYPNLDQRLEHNLSTTISLQKIIHPNHQLEFAFGRGVRSANMAERFINHFQVGQDNFEYIGNPNLKAEINNQFEIAYSGKKKYQTSINQLNWGASVYYSYFQNYIVALIDETKTRKFMPNQEPLNPKVFQNLDKAYKTGFEANLAIQFFTNFTFSTQIAYVYTKNQDLNEALPLTPPLRSNFSLRYNHHKFWAAIDYRLVSSQSDLATSFGENQTTPAYQLLDLRLGYEILPQLNLGAAVLNLFDTFYFDHLNFAFRNQANTGLSGMERLTDPGRNFTFFVNYNF</sequence>
<organism evidence="13 14">
    <name type="scientific">Psychroflexus maritimus</name>
    <dbReference type="NCBI Taxonomy" id="2714865"/>
    <lineage>
        <taxon>Bacteria</taxon>
        <taxon>Pseudomonadati</taxon>
        <taxon>Bacteroidota</taxon>
        <taxon>Flavobacteriia</taxon>
        <taxon>Flavobacteriales</taxon>
        <taxon>Flavobacteriaceae</taxon>
        <taxon>Psychroflexus</taxon>
    </lineage>
</organism>
<dbReference type="PANTHER" id="PTHR30069:SF49">
    <property type="entry name" value="OUTER MEMBRANE PROTEIN C"/>
    <property type="match status" value="1"/>
</dbReference>